<dbReference type="InterPro" id="IPR001623">
    <property type="entry name" value="DnaJ_domain"/>
</dbReference>
<dbReference type="OrthoDB" id="10067602at2759"/>
<comment type="caution">
    <text evidence="3">The sequence shown here is derived from an EMBL/GenBank/DDBJ whole genome shotgun (WGS) entry which is preliminary data.</text>
</comment>
<dbReference type="Proteomes" id="UP000693970">
    <property type="component" value="Unassembled WGS sequence"/>
</dbReference>
<evidence type="ECO:0000256" key="1">
    <source>
        <dbReference type="SAM" id="MobiDB-lite"/>
    </source>
</evidence>
<protein>
    <submittedName>
        <fullName evidence="3">DnaJ protein</fullName>
    </submittedName>
</protein>
<dbReference type="AlphaFoldDB" id="A0A9K3LWN7"/>
<accession>A0A9K3LWN7</accession>
<organism evidence="3 4">
    <name type="scientific">Nitzschia inconspicua</name>
    <dbReference type="NCBI Taxonomy" id="303405"/>
    <lineage>
        <taxon>Eukaryota</taxon>
        <taxon>Sar</taxon>
        <taxon>Stramenopiles</taxon>
        <taxon>Ochrophyta</taxon>
        <taxon>Bacillariophyta</taxon>
        <taxon>Bacillariophyceae</taxon>
        <taxon>Bacillariophycidae</taxon>
        <taxon>Bacillariales</taxon>
        <taxon>Bacillariaceae</taxon>
        <taxon>Nitzschia</taxon>
    </lineage>
</organism>
<reference evidence="3" key="2">
    <citation type="submission" date="2021-04" db="EMBL/GenBank/DDBJ databases">
        <authorList>
            <person name="Podell S."/>
        </authorList>
    </citation>
    <scope>NUCLEOTIDE SEQUENCE</scope>
    <source>
        <strain evidence="3">Hildebrandi</strain>
    </source>
</reference>
<feature type="compositionally biased region" description="Polar residues" evidence="1">
    <location>
        <begin position="79"/>
        <end position="100"/>
    </location>
</feature>
<feature type="region of interest" description="Disordered" evidence="1">
    <location>
        <begin position="78"/>
        <end position="115"/>
    </location>
</feature>
<name>A0A9K3LWN7_9STRA</name>
<dbReference type="EMBL" id="JAGRRH010000005">
    <property type="protein sequence ID" value="KAG7369457.1"/>
    <property type="molecule type" value="Genomic_DNA"/>
</dbReference>
<dbReference type="SMART" id="SM00271">
    <property type="entry name" value="DnaJ"/>
    <property type="match status" value="1"/>
</dbReference>
<evidence type="ECO:0000313" key="4">
    <source>
        <dbReference type="Proteomes" id="UP000693970"/>
    </source>
</evidence>
<sequence length="497" mass="56271">MLITFLNKLSSSRKKKSKKNTRKWHSVSASFRREQGEKVQPQYRQRHDTPTIAIMSDPSDEWMLVVPISTHEEYRVEIPSNSHTDTNNTHRQSSSDQTRPNNSNSNGSNNNTNHNNAASVLLLHQQQWNAQRQQQRSQLDHSIHKTFEEITREQPHLLEETAIQRAMELSLLDFALVEYRGRNTQQQQQQQQPISPHVILGLPHNATISQIKTSYREMARIHHPDKGGDASKFASIAKAYRTLLTQSLAGNNSNNSLSVLTIDDSTSSNLLVKSTAHWDEELKSHRQLVQDLFQADGMDLQQCIEKQFSALDLLCLMTKDAGAINHNENNQPISNSCFYLSLATSYLWGIGALSHLQDNPEDDPSLLLLVQETALQLKRTIEAAVVKAHPEWCLQGKVGEECQAFSDFLVYTLDSPTLLSDWAVIIFDSTSGYVDVYKGRHYHTEPLPSNTITLRYIPGHYQALVPDSDRTKRPNLNDILSALDDHGIFYVVTDGNS</sequence>
<proteinExistence type="predicted"/>
<dbReference type="PANTHER" id="PTHR44240">
    <property type="entry name" value="DNAJ DOMAIN (PROKARYOTIC HEAT SHOCK PROTEIN)-RELATED"/>
    <property type="match status" value="1"/>
</dbReference>
<feature type="domain" description="J" evidence="2">
    <location>
        <begin position="195"/>
        <end position="248"/>
    </location>
</feature>
<dbReference type="InterPro" id="IPR052276">
    <property type="entry name" value="Diphthamide-biosynth_chaperone"/>
</dbReference>
<feature type="compositionally biased region" description="Basic residues" evidence="1">
    <location>
        <begin position="11"/>
        <end position="25"/>
    </location>
</feature>
<feature type="region of interest" description="Disordered" evidence="1">
    <location>
        <begin position="9"/>
        <end position="47"/>
    </location>
</feature>
<dbReference type="Pfam" id="PF00226">
    <property type="entry name" value="DnaJ"/>
    <property type="match status" value="1"/>
</dbReference>
<evidence type="ECO:0000313" key="3">
    <source>
        <dbReference type="EMBL" id="KAG7369457.1"/>
    </source>
</evidence>
<keyword evidence="4" id="KW-1185">Reference proteome</keyword>
<gene>
    <name evidence="3" type="ORF">IV203_027203</name>
</gene>
<reference evidence="3" key="1">
    <citation type="journal article" date="2021" name="Sci. Rep.">
        <title>Diploid genomic architecture of Nitzschia inconspicua, an elite biomass production diatom.</title>
        <authorList>
            <person name="Oliver A."/>
            <person name="Podell S."/>
            <person name="Pinowska A."/>
            <person name="Traller J.C."/>
            <person name="Smith S.R."/>
            <person name="McClure R."/>
            <person name="Beliaev A."/>
            <person name="Bohutskyi P."/>
            <person name="Hill E.A."/>
            <person name="Rabines A."/>
            <person name="Zheng H."/>
            <person name="Allen L.Z."/>
            <person name="Kuo A."/>
            <person name="Grigoriev I.V."/>
            <person name="Allen A.E."/>
            <person name="Hazlebeck D."/>
            <person name="Allen E.E."/>
        </authorList>
    </citation>
    <scope>NUCLEOTIDE SEQUENCE</scope>
    <source>
        <strain evidence="3">Hildebrandi</strain>
    </source>
</reference>
<feature type="compositionally biased region" description="Low complexity" evidence="1">
    <location>
        <begin position="101"/>
        <end position="115"/>
    </location>
</feature>
<dbReference type="CDD" id="cd06257">
    <property type="entry name" value="DnaJ"/>
    <property type="match status" value="1"/>
</dbReference>
<dbReference type="PROSITE" id="PS50076">
    <property type="entry name" value="DNAJ_2"/>
    <property type="match status" value="1"/>
</dbReference>
<dbReference type="PANTHER" id="PTHR44240:SF10">
    <property type="entry name" value="J DOMAIN-CONTAINING PROTEIN"/>
    <property type="match status" value="1"/>
</dbReference>
<evidence type="ECO:0000259" key="2">
    <source>
        <dbReference type="PROSITE" id="PS50076"/>
    </source>
</evidence>